<sequence length="237" mass="26701">MANYEGMDFLNNTSTSTSEPFKNTYLIQIPEVLKNFKSHVDIPSEYPGVIASKTDDFCTSHAATYLNVTCQIPIDYALVMYGYIAPFLLVLTVVANTLIVAVLSRPHMRSPTNVILMAMALCDMLTTLFPAPWNFYMYTLGNHYKPLGPVAICTTWKYMTHGIPHLFHTASVWMTLALAVHQYICVCHTPLARTWHNTCLERDLSLLEPPPTLKAPTMDKKNATFEDMQDKDFGPQA</sequence>
<dbReference type="Proteomes" id="UP001064048">
    <property type="component" value="Chromosome 29"/>
</dbReference>
<evidence type="ECO:0000313" key="2">
    <source>
        <dbReference type="Proteomes" id="UP001064048"/>
    </source>
</evidence>
<evidence type="ECO:0000313" key="1">
    <source>
        <dbReference type="EMBL" id="KAI8433662.1"/>
    </source>
</evidence>
<organism evidence="1 2">
    <name type="scientific">Choristoneura fumiferana</name>
    <name type="common">Spruce budworm moth</name>
    <name type="synonym">Archips fumiferana</name>
    <dbReference type="NCBI Taxonomy" id="7141"/>
    <lineage>
        <taxon>Eukaryota</taxon>
        <taxon>Metazoa</taxon>
        <taxon>Ecdysozoa</taxon>
        <taxon>Arthropoda</taxon>
        <taxon>Hexapoda</taxon>
        <taxon>Insecta</taxon>
        <taxon>Pterygota</taxon>
        <taxon>Neoptera</taxon>
        <taxon>Endopterygota</taxon>
        <taxon>Lepidoptera</taxon>
        <taxon>Glossata</taxon>
        <taxon>Ditrysia</taxon>
        <taxon>Tortricoidea</taxon>
        <taxon>Tortricidae</taxon>
        <taxon>Tortricinae</taxon>
        <taxon>Choristoneura</taxon>
    </lineage>
</organism>
<accession>A0ACC0KB02</accession>
<proteinExistence type="predicted"/>
<dbReference type="EMBL" id="CM046129">
    <property type="protein sequence ID" value="KAI8433662.1"/>
    <property type="molecule type" value="Genomic_DNA"/>
</dbReference>
<keyword evidence="2" id="KW-1185">Reference proteome</keyword>
<gene>
    <name evidence="1" type="ORF">MSG28_015660</name>
</gene>
<name>A0ACC0KB02_CHOFU</name>
<protein>
    <submittedName>
        <fullName evidence="1">Uncharacterized protein</fullName>
    </submittedName>
</protein>
<comment type="caution">
    <text evidence="1">The sequence shown here is derived from an EMBL/GenBank/DDBJ whole genome shotgun (WGS) entry which is preliminary data.</text>
</comment>
<reference evidence="1 2" key="1">
    <citation type="journal article" date="2022" name="Genome Biol. Evol.">
        <title>The Spruce Budworm Genome: Reconstructing the Evolutionary History of Antifreeze Proteins.</title>
        <authorList>
            <person name="Beliveau C."/>
            <person name="Gagne P."/>
            <person name="Picq S."/>
            <person name="Vernygora O."/>
            <person name="Keeling C.I."/>
            <person name="Pinkney K."/>
            <person name="Doucet D."/>
            <person name="Wen F."/>
            <person name="Johnston J.S."/>
            <person name="Maaroufi H."/>
            <person name="Boyle B."/>
            <person name="Laroche J."/>
            <person name="Dewar K."/>
            <person name="Juretic N."/>
            <person name="Blackburn G."/>
            <person name="Nisole A."/>
            <person name="Brunet B."/>
            <person name="Brandao M."/>
            <person name="Lumley L."/>
            <person name="Duan J."/>
            <person name="Quan G."/>
            <person name="Lucarotti C.J."/>
            <person name="Roe A.D."/>
            <person name="Sperling F.A.H."/>
            <person name="Levesque R.C."/>
            <person name="Cusson M."/>
        </authorList>
    </citation>
    <scope>NUCLEOTIDE SEQUENCE [LARGE SCALE GENOMIC DNA]</scope>
    <source>
        <strain evidence="1">Glfc:IPQL:Cfum</strain>
    </source>
</reference>